<organism evidence="1 2">
    <name type="scientific">Arctia plantaginis</name>
    <name type="common">Wood tiger moth</name>
    <name type="synonym">Phalaena plantaginis</name>
    <dbReference type="NCBI Taxonomy" id="874455"/>
    <lineage>
        <taxon>Eukaryota</taxon>
        <taxon>Metazoa</taxon>
        <taxon>Ecdysozoa</taxon>
        <taxon>Arthropoda</taxon>
        <taxon>Hexapoda</taxon>
        <taxon>Insecta</taxon>
        <taxon>Pterygota</taxon>
        <taxon>Neoptera</taxon>
        <taxon>Endopterygota</taxon>
        <taxon>Lepidoptera</taxon>
        <taxon>Glossata</taxon>
        <taxon>Ditrysia</taxon>
        <taxon>Noctuoidea</taxon>
        <taxon>Erebidae</taxon>
        <taxon>Arctiinae</taxon>
        <taxon>Arctia</taxon>
    </lineage>
</organism>
<reference evidence="1 2" key="1">
    <citation type="submission" date="2020-04" db="EMBL/GenBank/DDBJ databases">
        <authorList>
            <person name="Wallbank WR R."/>
            <person name="Pardo Diaz C."/>
            <person name="Kozak K."/>
            <person name="Martin S."/>
            <person name="Jiggins C."/>
            <person name="Moest M."/>
            <person name="Warren A I."/>
            <person name="Byers J.R.P. K."/>
            <person name="Montejo-Kovacevich G."/>
            <person name="Yen C E."/>
        </authorList>
    </citation>
    <scope>NUCLEOTIDE SEQUENCE [LARGE SCALE GENOMIC DNA]</scope>
</reference>
<comment type="caution">
    <text evidence="1">The sequence shown here is derived from an EMBL/GenBank/DDBJ whole genome shotgun (WGS) entry which is preliminary data.</text>
</comment>
<dbReference type="Proteomes" id="UP000494106">
    <property type="component" value="Unassembled WGS sequence"/>
</dbReference>
<evidence type="ECO:0000313" key="2">
    <source>
        <dbReference type="Proteomes" id="UP000494106"/>
    </source>
</evidence>
<name>A0A8S0ZYG7_ARCPL</name>
<protein>
    <submittedName>
        <fullName evidence="1">Uncharacterized protein</fullName>
    </submittedName>
</protein>
<keyword evidence="2" id="KW-1185">Reference proteome</keyword>
<proteinExistence type="predicted"/>
<dbReference type="AlphaFoldDB" id="A0A8S0ZYG7"/>
<gene>
    <name evidence="1" type="ORF">APLA_LOCUS7620</name>
</gene>
<accession>A0A8S0ZYG7</accession>
<evidence type="ECO:0000313" key="1">
    <source>
        <dbReference type="EMBL" id="CAB3238887.1"/>
    </source>
</evidence>
<dbReference type="EMBL" id="CADEBC010000500">
    <property type="protein sequence ID" value="CAB3238887.1"/>
    <property type="molecule type" value="Genomic_DNA"/>
</dbReference>
<sequence length="84" mass="8922">MGRPIKASPPVNRFSAYPPGATNWVVAEPLLVTKCERVANPPSPAAALVLVSPCVSSGSTRPWIPYGSHLGLCLQPLRSSSLLW</sequence>